<sequence length="70" mass="7317">MECAAVITAPPGPPGPEPISDPRTPLLTPDAGTPTELRVLTNSPQERSQLGSAQSSALWPQTYAARHRAG</sequence>
<comment type="caution">
    <text evidence="2">The sequence shown here is derived from an EMBL/GenBank/DDBJ whole genome shotgun (WGS) entry which is preliminary data.</text>
</comment>
<reference evidence="2" key="1">
    <citation type="journal article" date="2023" name="Science">
        <title>Genome structures resolve the early diversification of teleost fishes.</title>
        <authorList>
            <person name="Parey E."/>
            <person name="Louis A."/>
            <person name="Montfort J."/>
            <person name="Bouchez O."/>
            <person name="Roques C."/>
            <person name="Iampietro C."/>
            <person name="Lluch J."/>
            <person name="Castinel A."/>
            <person name="Donnadieu C."/>
            <person name="Desvignes T."/>
            <person name="Floi Bucao C."/>
            <person name="Jouanno E."/>
            <person name="Wen M."/>
            <person name="Mejri S."/>
            <person name="Dirks R."/>
            <person name="Jansen H."/>
            <person name="Henkel C."/>
            <person name="Chen W.J."/>
            <person name="Zahm M."/>
            <person name="Cabau C."/>
            <person name="Klopp C."/>
            <person name="Thompson A.W."/>
            <person name="Robinson-Rechavi M."/>
            <person name="Braasch I."/>
            <person name="Lecointre G."/>
            <person name="Bobe J."/>
            <person name="Postlethwait J.H."/>
            <person name="Berthelot C."/>
            <person name="Roest Crollius H."/>
            <person name="Guiguen Y."/>
        </authorList>
    </citation>
    <scope>NUCLEOTIDE SEQUENCE</scope>
    <source>
        <strain evidence="2">WJC10195</strain>
    </source>
</reference>
<gene>
    <name evidence="2" type="ORF">SKAU_G00381860</name>
</gene>
<keyword evidence="3" id="KW-1185">Reference proteome</keyword>
<accession>A0A9Q1EDS2</accession>
<evidence type="ECO:0000313" key="2">
    <source>
        <dbReference type="EMBL" id="KAJ8336966.1"/>
    </source>
</evidence>
<dbReference type="AlphaFoldDB" id="A0A9Q1EDS2"/>
<dbReference type="Proteomes" id="UP001152622">
    <property type="component" value="Chromosome 19"/>
</dbReference>
<proteinExistence type="predicted"/>
<name>A0A9Q1EDS2_SYNKA</name>
<dbReference type="EMBL" id="JAINUF010000019">
    <property type="protein sequence ID" value="KAJ8336966.1"/>
    <property type="molecule type" value="Genomic_DNA"/>
</dbReference>
<evidence type="ECO:0000256" key="1">
    <source>
        <dbReference type="SAM" id="MobiDB-lite"/>
    </source>
</evidence>
<feature type="region of interest" description="Disordered" evidence="1">
    <location>
        <begin position="1"/>
        <end position="70"/>
    </location>
</feature>
<feature type="compositionally biased region" description="Pro residues" evidence="1">
    <location>
        <begin position="10"/>
        <end position="19"/>
    </location>
</feature>
<feature type="compositionally biased region" description="Polar residues" evidence="1">
    <location>
        <begin position="40"/>
        <end position="59"/>
    </location>
</feature>
<organism evidence="2 3">
    <name type="scientific">Synaphobranchus kaupii</name>
    <name type="common">Kaup's arrowtooth eel</name>
    <dbReference type="NCBI Taxonomy" id="118154"/>
    <lineage>
        <taxon>Eukaryota</taxon>
        <taxon>Metazoa</taxon>
        <taxon>Chordata</taxon>
        <taxon>Craniata</taxon>
        <taxon>Vertebrata</taxon>
        <taxon>Euteleostomi</taxon>
        <taxon>Actinopterygii</taxon>
        <taxon>Neopterygii</taxon>
        <taxon>Teleostei</taxon>
        <taxon>Anguilliformes</taxon>
        <taxon>Synaphobranchidae</taxon>
        <taxon>Synaphobranchus</taxon>
    </lineage>
</organism>
<protein>
    <submittedName>
        <fullName evidence="2">Uncharacterized protein</fullName>
    </submittedName>
</protein>
<evidence type="ECO:0000313" key="3">
    <source>
        <dbReference type="Proteomes" id="UP001152622"/>
    </source>
</evidence>